<name>A0A024H216_9MICC</name>
<dbReference type="Proteomes" id="UP000035722">
    <property type="component" value="Unassembled WGS sequence"/>
</dbReference>
<reference evidence="3" key="1">
    <citation type="journal article" date="2014" name="Genome Announc.">
        <title>Genome Sequence of Arthrobacter siccitolerans 4J27, a Xeroprotectant-Producing Desiccation-Tolerant Microorganism.</title>
        <authorList>
            <person name="Manzanera M."/>
            <person name="Santa-Cruz-Calvo L."/>
            <person name="Vilchez J.I."/>
            <person name="Garcia-Fontana C."/>
            <person name="Silva-Castro G.A."/>
            <person name="Calvo C."/>
            <person name="Gonzalez-Lopez J."/>
        </authorList>
    </citation>
    <scope>NUCLEOTIDE SEQUENCE [LARGE SCALE GENOMIC DNA]</scope>
    <source>
        <strain evidence="3">4J27</strain>
    </source>
</reference>
<organism evidence="2 3">
    <name type="scientific">Pseudarthrobacter siccitolerans</name>
    <dbReference type="NCBI Taxonomy" id="861266"/>
    <lineage>
        <taxon>Bacteria</taxon>
        <taxon>Bacillati</taxon>
        <taxon>Actinomycetota</taxon>
        <taxon>Actinomycetes</taxon>
        <taxon>Micrococcales</taxon>
        <taxon>Micrococcaceae</taxon>
        <taxon>Pseudarthrobacter</taxon>
    </lineage>
</organism>
<comment type="caution">
    <text evidence="2">The sequence shown here is derived from an EMBL/GenBank/DDBJ whole genome shotgun (WGS) entry which is preliminary data.</text>
</comment>
<dbReference type="EMBL" id="CAQI01000042">
    <property type="protein sequence ID" value="CCQ46023.1"/>
    <property type="molecule type" value="Genomic_DNA"/>
</dbReference>
<dbReference type="InterPro" id="IPR041657">
    <property type="entry name" value="HTH_17"/>
</dbReference>
<proteinExistence type="predicted"/>
<accession>A0A024H216</accession>
<evidence type="ECO:0000259" key="1">
    <source>
        <dbReference type="Pfam" id="PF12728"/>
    </source>
</evidence>
<dbReference type="RefSeq" id="WP_200900782.1">
    <property type="nucleotide sequence ID" value="NZ_CAQI01000042.1"/>
</dbReference>
<evidence type="ECO:0000313" key="2">
    <source>
        <dbReference type="EMBL" id="CCQ46023.1"/>
    </source>
</evidence>
<sequence length="85" mass="9576">MTSPSITAVREQIRDEALTDGHDFTTSDSAALYLGIAEGTLRKWRMRRYGPRFQKVGGEVRYYLSDLDAWLDAQFVDSSDGGEAR</sequence>
<keyword evidence="3" id="KW-1185">Reference proteome</keyword>
<dbReference type="Pfam" id="PF12728">
    <property type="entry name" value="HTH_17"/>
    <property type="match status" value="1"/>
</dbReference>
<gene>
    <name evidence="2" type="ORF">ARTSIC4J27_1983</name>
</gene>
<dbReference type="InterPro" id="IPR009061">
    <property type="entry name" value="DNA-bd_dom_put_sf"/>
</dbReference>
<dbReference type="AlphaFoldDB" id="A0A024H216"/>
<dbReference type="SUPFAM" id="SSF46955">
    <property type="entry name" value="Putative DNA-binding domain"/>
    <property type="match status" value="1"/>
</dbReference>
<feature type="domain" description="Helix-turn-helix" evidence="1">
    <location>
        <begin position="27"/>
        <end position="74"/>
    </location>
</feature>
<protein>
    <submittedName>
        <fullName evidence="2">Uncharacterized domain protein</fullName>
    </submittedName>
</protein>
<evidence type="ECO:0000313" key="3">
    <source>
        <dbReference type="Proteomes" id="UP000035722"/>
    </source>
</evidence>
<dbReference type="STRING" id="861266.ARTSIC4J27_1983"/>